<dbReference type="Proteomes" id="UP001334084">
    <property type="component" value="Chromosome 6"/>
</dbReference>
<feature type="transmembrane region" description="Helical" evidence="1">
    <location>
        <begin position="44"/>
        <end position="65"/>
    </location>
</feature>
<name>A0AAX4JD00_9MICR</name>
<feature type="transmembrane region" description="Helical" evidence="1">
    <location>
        <begin position="234"/>
        <end position="252"/>
    </location>
</feature>
<keyword evidence="1" id="KW-0812">Transmembrane</keyword>
<keyword evidence="3" id="KW-1185">Reference proteome</keyword>
<dbReference type="KEGG" id="vnx:VNE69_06153"/>
<feature type="transmembrane region" description="Helical" evidence="1">
    <location>
        <begin position="204"/>
        <end position="228"/>
    </location>
</feature>
<keyword evidence="1" id="KW-0472">Membrane</keyword>
<dbReference type="RefSeq" id="XP_065329979.1">
    <property type="nucleotide sequence ID" value="XM_065473907.1"/>
</dbReference>
<organism evidence="2 3">
    <name type="scientific">Vairimorpha necatrix</name>
    <dbReference type="NCBI Taxonomy" id="6039"/>
    <lineage>
        <taxon>Eukaryota</taxon>
        <taxon>Fungi</taxon>
        <taxon>Fungi incertae sedis</taxon>
        <taxon>Microsporidia</taxon>
        <taxon>Nosematidae</taxon>
        <taxon>Vairimorpha</taxon>
    </lineage>
</organism>
<keyword evidence="1" id="KW-1133">Transmembrane helix</keyword>
<feature type="transmembrane region" description="Helical" evidence="1">
    <location>
        <begin position="99"/>
        <end position="117"/>
    </location>
</feature>
<gene>
    <name evidence="2" type="ORF">VNE69_06153</name>
</gene>
<reference evidence="2" key="1">
    <citation type="journal article" date="2024" name="BMC Genomics">
        <title>Functional annotation of a divergent genome using sequence and structure-based similarity.</title>
        <authorList>
            <person name="Svedberg D."/>
            <person name="Winiger R.R."/>
            <person name="Berg A."/>
            <person name="Sharma H."/>
            <person name="Tellgren-Roth C."/>
            <person name="Debrunner-Vossbrinck B.A."/>
            <person name="Vossbrinck C.R."/>
            <person name="Barandun J."/>
        </authorList>
    </citation>
    <scope>NUCLEOTIDE SEQUENCE</scope>
    <source>
        <strain evidence="2">Illinois isolate</strain>
    </source>
</reference>
<proteinExistence type="predicted"/>
<sequence>MKFIEHMIYLTLYFTSIILDMFITNYSLNHTQQQNGSEILLSKYLLIFTKILFIFEMAFYSGFYFIKSIAFRLQILLCRGFSLLFVICLGIINEWNAEIILGIVVDCITIVFLALTMNEDNDVVFHLYNKRASTDYLEFKLYIVEELINTSKKVTLIWEFFYAMQDFFTKEELEFYTFHIINLAFLTIDYFVSKSHIKRENSFIFSYIVIASVWIFGLSTIIVLLCFYKVYRLILIYLLEVSYTLIVIFFLIRTNIIRKIKKRRIINGTSEVV</sequence>
<evidence type="ECO:0000256" key="1">
    <source>
        <dbReference type="SAM" id="Phobius"/>
    </source>
</evidence>
<accession>A0AAX4JD00</accession>
<dbReference type="EMBL" id="CP142731">
    <property type="protein sequence ID" value="WUR03834.1"/>
    <property type="molecule type" value="Genomic_DNA"/>
</dbReference>
<feature type="transmembrane region" description="Helical" evidence="1">
    <location>
        <begin position="6"/>
        <end position="23"/>
    </location>
</feature>
<dbReference type="GeneID" id="90541650"/>
<dbReference type="AlphaFoldDB" id="A0AAX4JD00"/>
<evidence type="ECO:0000313" key="3">
    <source>
        <dbReference type="Proteomes" id="UP001334084"/>
    </source>
</evidence>
<feature type="transmembrane region" description="Helical" evidence="1">
    <location>
        <begin position="71"/>
        <end position="92"/>
    </location>
</feature>
<protein>
    <submittedName>
        <fullName evidence="2">Membrane protein</fullName>
    </submittedName>
</protein>
<evidence type="ECO:0000313" key="2">
    <source>
        <dbReference type="EMBL" id="WUR03834.1"/>
    </source>
</evidence>